<name>A0A5B7I2R1_PORTR</name>
<comment type="caution">
    <text evidence="2">The sequence shown here is derived from an EMBL/GenBank/DDBJ whole genome shotgun (WGS) entry which is preliminary data.</text>
</comment>
<evidence type="ECO:0000313" key="2">
    <source>
        <dbReference type="EMBL" id="MPC78022.1"/>
    </source>
</evidence>
<sequence>MTILQAASPQSTRVTHSNVTSRNQATTTRHPNLHTATHTSAAPHRPAHLLPYFTATHPEFYITLHSPLSG</sequence>
<evidence type="ECO:0000313" key="3">
    <source>
        <dbReference type="Proteomes" id="UP000324222"/>
    </source>
</evidence>
<protein>
    <submittedName>
        <fullName evidence="2">Uncharacterized protein</fullName>
    </submittedName>
</protein>
<keyword evidence="3" id="KW-1185">Reference proteome</keyword>
<feature type="compositionally biased region" description="Polar residues" evidence="1">
    <location>
        <begin position="1"/>
        <end position="40"/>
    </location>
</feature>
<proteinExistence type="predicted"/>
<reference evidence="2 3" key="1">
    <citation type="submission" date="2019-05" db="EMBL/GenBank/DDBJ databases">
        <title>Another draft genome of Portunus trituberculatus and its Hox gene families provides insights of decapod evolution.</title>
        <authorList>
            <person name="Jeong J.-H."/>
            <person name="Song I."/>
            <person name="Kim S."/>
            <person name="Choi T."/>
            <person name="Kim D."/>
            <person name="Ryu S."/>
            <person name="Kim W."/>
        </authorList>
    </citation>
    <scope>NUCLEOTIDE SEQUENCE [LARGE SCALE GENOMIC DNA]</scope>
    <source>
        <tissue evidence="2">Muscle</tissue>
    </source>
</reference>
<dbReference type="EMBL" id="VSRR010047373">
    <property type="protein sequence ID" value="MPC78022.1"/>
    <property type="molecule type" value="Genomic_DNA"/>
</dbReference>
<feature type="region of interest" description="Disordered" evidence="1">
    <location>
        <begin position="1"/>
        <end position="45"/>
    </location>
</feature>
<dbReference type="AlphaFoldDB" id="A0A5B7I2R1"/>
<gene>
    <name evidence="2" type="ORF">E2C01_072495</name>
</gene>
<evidence type="ECO:0000256" key="1">
    <source>
        <dbReference type="SAM" id="MobiDB-lite"/>
    </source>
</evidence>
<dbReference type="Proteomes" id="UP000324222">
    <property type="component" value="Unassembled WGS sequence"/>
</dbReference>
<organism evidence="2 3">
    <name type="scientific">Portunus trituberculatus</name>
    <name type="common">Swimming crab</name>
    <name type="synonym">Neptunus trituberculatus</name>
    <dbReference type="NCBI Taxonomy" id="210409"/>
    <lineage>
        <taxon>Eukaryota</taxon>
        <taxon>Metazoa</taxon>
        <taxon>Ecdysozoa</taxon>
        <taxon>Arthropoda</taxon>
        <taxon>Crustacea</taxon>
        <taxon>Multicrustacea</taxon>
        <taxon>Malacostraca</taxon>
        <taxon>Eumalacostraca</taxon>
        <taxon>Eucarida</taxon>
        <taxon>Decapoda</taxon>
        <taxon>Pleocyemata</taxon>
        <taxon>Brachyura</taxon>
        <taxon>Eubrachyura</taxon>
        <taxon>Portunoidea</taxon>
        <taxon>Portunidae</taxon>
        <taxon>Portuninae</taxon>
        <taxon>Portunus</taxon>
    </lineage>
</organism>
<accession>A0A5B7I2R1</accession>